<protein>
    <submittedName>
        <fullName evidence="1">Uncharacterized protein</fullName>
    </submittedName>
</protein>
<gene>
    <name evidence="1" type="ORF">EVA_11234</name>
</gene>
<proteinExistence type="predicted"/>
<dbReference type="EMBL" id="AMCI01003280">
    <property type="protein sequence ID" value="EJX00661.1"/>
    <property type="molecule type" value="Genomic_DNA"/>
</dbReference>
<dbReference type="AlphaFoldDB" id="J9CKS6"/>
<sequence>MAIQASVHHHTTFHIHLITHFQQSEIRTFQGFLHGSHRIRIISKTHHRQTNPIMRDTLIYFQLADKRTFQCEMYIFLFFYQCH</sequence>
<name>J9CKS6_9ZZZZ</name>
<accession>J9CKS6</accession>
<reference evidence="1" key="1">
    <citation type="journal article" date="2012" name="PLoS ONE">
        <title>Gene sets for utilization of primary and secondary nutrition supplies in the distal gut of endangered iberian lynx.</title>
        <authorList>
            <person name="Alcaide M."/>
            <person name="Messina E."/>
            <person name="Richter M."/>
            <person name="Bargiela R."/>
            <person name="Peplies J."/>
            <person name="Huws S.A."/>
            <person name="Newbold C.J."/>
            <person name="Golyshin P.N."/>
            <person name="Simon M.A."/>
            <person name="Lopez G."/>
            <person name="Yakimov M.M."/>
            <person name="Ferrer M."/>
        </authorList>
    </citation>
    <scope>NUCLEOTIDE SEQUENCE</scope>
</reference>
<comment type="caution">
    <text evidence="1">The sequence shown here is derived from an EMBL/GenBank/DDBJ whole genome shotgun (WGS) entry which is preliminary data.</text>
</comment>
<organism evidence="1">
    <name type="scientific">gut metagenome</name>
    <dbReference type="NCBI Taxonomy" id="749906"/>
    <lineage>
        <taxon>unclassified sequences</taxon>
        <taxon>metagenomes</taxon>
        <taxon>organismal metagenomes</taxon>
    </lineage>
</organism>
<evidence type="ECO:0000313" key="1">
    <source>
        <dbReference type="EMBL" id="EJX00661.1"/>
    </source>
</evidence>